<dbReference type="AlphaFoldDB" id="A0A0F3K9G0"/>
<feature type="domain" description="Rv2525c-like glycoside hydrolase-like" evidence="1">
    <location>
        <begin position="31"/>
        <end position="204"/>
    </location>
</feature>
<organism evidence="2 3">
    <name type="scientific">Luteibacter yeojuensis</name>
    <dbReference type="NCBI Taxonomy" id="345309"/>
    <lineage>
        <taxon>Bacteria</taxon>
        <taxon>Pseudomonadati</taxon>
        <taxon>Pseudomonadota</taxon>
        <taxon>Gammaproteobacteria</taxon>
        <taxon>Lysobacterales</taxon>
        <taxon>Rhodanobacteraceae</taxon>
        <taxon>Luteibacter</taxon>
    </lineage>
</organism>
<dbReference type="SUPFAM" id="SSF51445">
    <property type="entry name" value="(Trans)glycosidases"/>
    <property type="match status" value="1"/>
</dbReference>
<dbReference type="InterPro" id="IPR017853">
    <property type="entry name" value="GH"/>
</dbReference>
<dbReference type="PATRIC" id="fig|345309.4.peg.3345"/>
<dbReference type="Proteomes" id="UP000033651">
    <property type="component" value="Unassembled WGS sequence"/>
</dbReference>
<evidence type="ECO:0000313" key="3">
    <source>
        <dbReference type="Proteomes" id="UP000033651"/>
    </source>
</evidence>
<gene>
    <name evidence="2" type="ORF">VI08_17800</name>
</gene>
<dbReference type="EMBL" id="JZRB01000047">
    <property type="protein sequence ID" value="KJV27602.1"/>
    <property type="molecule type" value="Genomic_DNA"/>
</dbReference>
<reference evidence="2 3" key="1">
    <citation type="submission" date="2015-03" db="EMBL/GenBank/DDBJ databases">
        <title>Draft genome sequence of Luteibacter yeojuensis strain SU11.</title>
        <authorList>
            <person name="Sulaiman J."/>
            <person name="Priya K."/>
            <person name="Chan K.-G."/>
        </authorList>
    </citation>
    <scope>NUCLEOTIDE SEQUENCE [LARGE SCALE GENOMIC DNA]</scope>
    <source>
        <strain evidence="2 3">SU11</strain>
    </source>
</reference>
<name>A0A0F3K9G0_9GAMM</name>
<comment type="caution">
    <text evidence="2">The sequence shown here is derived from an EMBL/GenBank/DDBJ whole genome shotgun (WGS) entry which is preliminary data.</text>
</comment>
<dbReference type="Gene3D" id="3.20.20.80">
    <property type="entry name" value="Glycosidases"/>
    <property type="match status" value="1"/>
</dbReference>
<keyword evidence="3" id="KW-1185">Reference proteome</keyword>
<evidence type="ECO:0000259" key="1">
    <source>
        <dbReference type="Pfam" id="PF08924"/>
    </source>
</evidence>
<accession>A0A0F3K9G0</accession>
<dbReference type="InterPro" id="IPR015020">
    <property type="entry name" value="Rv2525c-like_Glyco_Hydro-like"/>
</dbReference>
<sequence>MPRNSVSVRTAAAGLQGFDADTPITAATAKAFAASGFRFCVRYLSRTRPSKGDLSSAELQGLLAAGLGVMAVQHVDTQGWSPSAELGMANGQAAAANATAAGLPIGVTVWLDLEGVAARTAKQDVIDYANAWFAELAAAGYEPGVYVGASCGLTGDDLYWRLQTKHYWRGGSKVPDLPHRGYQLVQRITTKADIVNGIAIDRDVTYVDAFGDAPTWAAL</sequence>
<dbReference type="Pfam" id="PF08924">
    <property type="entry name" value="Rv2525c_GlyHyd-like"/>
    <property type="match status" value="1"/>
</dbReference>
<evidence type="ECO:0000313" key="2">
    <source>
        <dbReference type="EMBL" id="KJV27602.1"/>
    </source>
</evidence>
<protein>
    <recommendedName>
        <fullName evidence="1">Rv2525c-like glycoside hydrolase-like domain-containing protein</fullName>
    </recommendedName>
</protein>
<proteinExistence type="predicted"/>
<dbReference type="RefSeq" id="WP_045830977.1">
    <property type="nucleotide sequence ID" value="NZ_JZRB01000047.1"/>
</dbReference>